<comment type="caution">
    <text evidence="4">The sequence shown here is derived from an EMBL/GenBank/DDBJ whole genome shotgun (WGS) entry which is preliminary data.</text>
</comment>
<dbReference type="EMBL" id="JASJOT010000002">
    <property type="protein sequence ID" value="MDJ1492427.1"/>
    <property type="molecule type" value="Genomic_DNA"/>
</dbReference>
<evidence type="ECO:0000313" key="5">
    <source>
        <dbReference type="EMBL" id="MDJ1492427.1"/>
    </source>
</evidence>
<keyword evidence="6" id="KW-1185">Reference proteome</keyword>
<reference evidence="4 6" key="1">
    <citation type="submission" date="2023-05" db="EMBL/GenBank/DDBJ databases">
        <authorList>
            <person name="Zhang X."/>
        </authorList>
    </citation>
    <scope>NUCLEOTIDE SEQUENCE</scope>
    <source>
        <strain evidence="5 6">DM2B3-1</strain>
        <strain evidence="4">YF14B1</strain>
    </source>
</reference>
<dbReference type="FunFam" id="3.40.50.2300:FF:000051">
    <property type="entry name" value="Two-component response regulator yehT"/>
    <property type="match status" value="1"/>
</dbReference>
<evidence type="ECO:0000313" key="6">
    <source>
        <dbReference type="Proteomes" id="UP001228581"/>
    </source>
</evidence>
<dbReference type="Gene3D" id="3.40.50.2300">
    <property type="match status" value="1"/>
</dbReference>
<dbReference type="InterPro" id="IPR046947">
    <property type="entry name" value="LytR-like"/>
</dbReference>
<dbReference type="GO" id="GO:0000156">
    <property type="term" value="F:phosphorelay response regulator activity"/>
    <property type="evidence" value="ECO:0007669"/>
    <property type="project" value="InterPro"/>
</dbReference>
<protein>
    <submittedName>
        <fullName evidence="4">Response regulator</fullName>
    </submittedName>
</protein>
<evidence type="ECO:0000313" key="7">
    <source>
        <dbReference type="Proteomes" id="UP001241110"/>
    </source>
</evidence>
<gene>
    <name evidence="4" type="ORF">QNI16_26045</name>
    <name evidence="5" type="ORF">QNI19_05765</name>
</gene>
<dbReference type="SMART" id="SM00448">
    <property type="entry name" value="REC"/>
    <property type="match status" value="1"/>
</dbReference>
<evidence type="ECO:0000313" key="4">
    <source>
        <dbReference type="EMBL" id="MDJ1483985.1"/>
    </source>
</evidence>
<dbReference type="InterPro" id="IPR001789">
    <property type="entry name" value="Sig_transdc_resp-reg_receiver"/>
</dbReference>
<dbReference type="CDD" id="cd17532">
    <property type="entry name" value="REC_LytTR_AlgR-like"/>
    <property type="match status" value="1"/>
</dbReference>
<evidence type="ECO:0000259" key="3">
    <source>
        <dbReference type="PROSITE" id="PS50930"/>
    </source>
</evidence>
<dbReference type="Gene3D" id="2.40.50.1020">
    <property type="entry name" value="LytTr DNA-binding domain"/>
    <property type="match status" value="1"/>
</dbReference>
<dbReference type="PROSITE" id="PS50110">
    <property type="entry name" value="RESPONSE_REGULATORY"/>
    <property type="match status" value="1"/>
</dbReference>
<dbReference type="InterPro" id="IPR007492">
    <property type="entry name" value="LytTR_DNA-bd_dom"/>
</dbReference>
<dbReference type="InterPro" id="IPR011006">
    <property type="entry name" value="CheY-like_superfamily"/>
</dbReference>
<proteinExistence type="predicted"/>
<dbReference type="SUPFAM" id="SSF52172">
    <property type="entry name" value="CheY-like"/>
    <property type="match status" value="1"/>
</dbReference>
<feature type="modified residue" description="4-aspartylphosphate" evidence="1">
    <location>
        <position position="53"/>
    </location>
</feature>
<accession>A0AAE3QVE5</accession>
<dbReference type="SMART" id="SM00850">
    <property type="entry name" value="LytTR"/>
    <property type="match status" value="1"/>
</dbReference>
<evidence type="ECO:0000259" key="2">
    <source>
        <dbReference type="PROSITE" id="PS50110"/>
    </source>
</evidence>
<dbReference type="Pfam" id="PF00072">
    <property type="entry name" value="Response_reg"/>
    <property type="match status" value="1"/>
</dbReference>
<dbReference type="Pfam" id="PF04397">
    <property type="entry name" value="LytTR"/>
    <property type="match status" value="1"/>
</dbReference>
<dbReference type="RefSeq" id="WP_313984656.1">
    <property type="nucleotide sequence ID" value="NZ_JASJOR010000038.1"/>
</dbReference>
<keyword evidence="1" id="KW-0597">Phosphoprotein</keyword>
<organism evidence="4 7">
    <name type="scientific">Xanthocytophaga flava</name>
    <dbReference type="NCBI Taxonomy" id="3048013"/>
    <lineage>
        <taxon>Bacteria</taxon>
        <taxon>Pseudomonadati</taxon>
        <taxon>Bacteroidota</taxon>
        <taxon>Cytophagia</taxon>
        <taxon>Cytophagales</taxon>
        <taxon>Rhodocytophagaceae</taxon>
        <taxon>Xanthocytophaga</taxon>
    </lineage>
</organism>
<feature type="domain" description="HTH LytTR-type" evidence="3">
    <location>
        <begin position="138"/>
        <end position="240"/>
    </location>
</feature>
<dbReference type="Proteomes" id="UP001241110">
    <property type="component" value="Unassembled WGS sequence"/>
</dbReference>
<dbReference type="PROSITE" id="PS50930">
    <property type="entry name" value="HTH_LYTTR"/>
    <property type="match status" value="1"/>
</dbReference>
<feature type="domain" description="Response regulatory" evidence="2">
    <location>
        <begin position="2"/>
        <end position="114"/>
    </location>
</feature>
<dbReference type="EMBL" id="JASJOS010000013">
    <property type="protein sequence ID" value="MDJ1483985.1"/>
    <property type="molecule type" value="Genomic_DNA"/>
</dbReference>
<dbReference type="Proteomes" id="UP001228581">
    <property type="component" value="Unassembled WGS sequence"/>
</dbReference>
<dbReference type="AlphaFoldDB" id="A0AAE3QVE5"/>
<dbReference type="PANTHER" id="PTHR37299:SF1">
    <property type="entry name" value="STAGE 0 SPORULATION PROTEIN A HOMOLOG"/>
    <property type="match status" value="1"/>
</dbReference>
<evidence type="ECO:0000256" key="1">
    <source>
        <dbReference type="PROSITE-ProRule" id="PRU00169"/>
    </source>
</evidence>
<sequence>MKALIVDDERLARNELRRLLENFPKIEIIGEAANAEEALDLVDKLHPDLLFLDIQMPGKTGFELLTEIEGSVPDVIFTTAYDEYALKAFEYNALDYLLKPIDPNRLAEAINRLEEDIRHEEFKRENAKLLTAEDQVFVKDGEKCWFVKLGKIRLFESMGNYVRLHFDDQKPLILKSLNALDEKLDPHSFFRANRKHIINLQWVEKIEPWFSGGLLVTLKGGEKIEISRRQAIRFKDMMSL</sequence>
<dbReference type="GO" id="GO:0003677">
    <property type="term" value="F:DNA binding"/>
    <property type="evidence" value="ECO:0007669"/>
    <property type="project" value="InterPro"/>
</dbReference>
<name>A0AAE3QVE5_9BACT</name>
<dbReference type="PANTHER" id="PTHR37299">
    <property type="entry name" value="TRANSCRIPTIONAL REGULATOR-RELATED"/>
    <property type="match status" value="1"/>
</dbReference>